<dbReference type="OrthoDB" id="250246at2"/>
<dbReference type="RefSeq" id="WP_106297877.1">
    <property type="nucleotide sequence ID" value="NZ_PVTI01000015.1"/>
</dbReference>
<accession>A0A2T0UI00</accession>
<dbReference type="AlphaFoldDB" id="A0A2T0UI00"/>
<dbReference type="EMBL" id="PVTI01000015">
    <property type="protein sequence ID" value="PRY57571.1"/>
    <property type="molecule type" value="Genomic_DNA"/>
</dbReference>
<dbReference type="InterPro" id="IPR000192">
    <property type="entry name" value="Aminotrans_V_dom"/>
</dbReference>
<dbReference type="GO" id="GO:0016829">
    <property type="term" value="F:lyase activity"/>
    <property type="evidence" value="ECO:0007669"/>
    <property type="project" value="UniProtKB-KW"/>
</dbReference>
<organism evidence="2 3">
    <name type="scientific">Knoellia remsis</name>
    <dbReference type="NCBI Taxonomy" id="407159"/>
    <lineage>
        <taxon>Bacteria</taxon>
        <taxon>Bacillati</taxon>
        <taxon>Actinomycetota</taxon>
        <taxon>Actinomycetes</taxon>
        <taxon>Micrococcales</taxon>
        <taxon>Intrasporangiaceae</taxon>
        <taxon>Knoellia</taxon>
    </lineage>
</organism>
<evidence type="ECO:0000313" key="2">
    <source>
        <dbReference type="EMBL" id="PRY57571.1"/>
    </source>
</evidence>
<dbReference type="Proteomes" id="UP000237822">
    <property type="component" value="Unassembled WGS sequence"/>
</dbReference>
<dbReference type="InterPro" id="IPR015424">
    <property type="entry name" value="PyrdxlP-dep_Trfase"/>
</dbReference>
<dbReference type="Gene3D" id="3.40.640.10">
    <property type="entry name" value="Type I PLP-dependent aspartate aminotransferase-like (Major domain)"/>
    <property type="match status" value="1"/>
</dbReference>
<proteinExistence type="predicted"/>
<dbReference type="PANTHER" id="PTHR43586">
    <property type="entry name" value="CYSTEINE DESULFURASE"/>
    <property type="match status" value="1"/>
</dbReference>
<keyword evidence="2" id="KW-0456">Lyase</keyword>
<dbReference type="SUPFAM" id="SSF53383">
    <property type="entry name" value="PLP-dependent transferases"/>
    <property type="match status" value="1"/>
</dbReference>
<evidence type="ECO:0000259" key="1">
    <source>
        <dbReference type="Pfam" id="PF00266"/>
    </source>
</evidence>
<dbReference type="PANTHER" id="PTHR43586:SF21">
    <property type="entry name" value="PYRIDOXAL PHOSPHATE (PLP)-DEPENDENT ASPARTATE AMINOTRANSFERASE SUPERFAMILY"/>
    <property type="match status" value="1"/>
</dbReference>
<name>A0A2T0UI00_9MICO</name>
<protein>
    <submittedName>
        <fullName evidence="2">Selenocysteine lyase/cysteine desulfurase</fullName>
    </submittedName>
</protein>
<reference evidence="2 3" key="1">
    <citation type="submission" date="2018-03" db="EMBL/GenBank/DDBJ databases">
        <title>Genomic Encyclopedia of Archaeal and Bacterial Type Strains, Phase II (KMG-II): from individual species to whole genera.</title>
        <authorList>
            <person name="Goeker M."/>
        </authorList>
    </citation>
    <scope>NUCLEOTIDE SEQUENCE [LARGE SCALE GENOMIC DNA]</scope>
    <source>
        <strain evidence="2 3">ATCC BAA-1496</strain>
    </source>
</reference>
<evidence type="ECO:0000313" key="3">
    <source>
        <dbReference type="Proteomes" id="UP000237822"/>
    </source>
</evidence>
<keyword evidence="3" id="KW-1185">Reference proteome</keyword>
<dbReference type="Gene3D" id="3.90.1150.10">
    <property type="entry name" value="Aspartate Aminotransferase, domain 1"/>
    <property type="match status" value="1"/>
</dbReference>
<gene>
    <name evidence="2" type="ORF">BCF74_11586</name>
</gene>
<dbReference type="Pfam" id="PF00266">
    <property type="entry name" value="Aminotran_5"/>
    <property type="match status" value="1"/>
</dbReference>
<dbReference type="InterPro" id="IPR015422">
    <property type="entry name" value="PyrdxlP-dep_Trfase_small"/>
</dbReference>
<feature type="domain" description="Aminotransferase class V" evidence="1">
    <location>
        <begin position="20"/>
        <end position="284"/>
    </location>
</feature>
<comment type="caution">
    <text evidence="2">The sequence shown here is derived from an EMBL/GenBank/DDBJ whole genome shotgun (WGS) entry which is preliminary data.</text>
</comment>
<dbReference type="InterPro" id="IPR015421">
    <property type="entry name" value="PyrdxlP-dep_Trfase_major"/>
</dbReference>
<sequence>MRPGAWPWASHFEAHGPYFATATAGLPPRVTSDAMDAVLRRWRAGRVQGPDFDADVERARRAYARLVGVDAGTVAIGHQVSPLVSLVAASLPADSEVLVAEGEFTSVTGPFTAQASPHLRVVEAPLETLAAAVTDRTALVAVSAVQSADGSRVDLDAVESAAARHGADVLVDLTQAVGWLPVDAGRFAYTVCGAYKWLLSPRGTAFLTVRPDRLGTLVPAHAGWYAGASPWEAIYGLPLRLADDARRFDVSPAWFSWVGTATSVEFLTGIGVEDLHAHAVAVEAAFAEAAGLAPGGGAIRSVRADDEAASLMAEAGAVASVRAGRLRLAFHVNNTEDEGAALGRLLRGHVTD</sequence>